<dbReference type="InterPro" id="IPR003593">
    <property type="entry name" value="AAA+_ATPase"/>
</dbReference>
<feature type="domain" description="ABC transporter" evidence="6">
    <location>
        <begin position="2"/>
        <end position="238"/>
    </location>
</feature>
<dbReference type="PANTHER" id="PTHR43820">
    <property type="entry name" value="HIGH-AFFINITY BRANCHED-CHAIN AMINO ACID TRANSPORT ATP-BINDING PROTEIN LIVF"/>
    <property type="match status" value="1"/>
</dbReference>
<comment type="similarity">
    <text evidence="1">Belongs to the ABC transporter superfamily.</text>
</comment>
<evidence type="ECO:0000256" key="3">
    <source>
        <dbReference type="ARBA" id="ARBA00022741"/>
    </source>
</evidence>
<evidence type="ECO:0000256" key="5">
    <source>
        <dbReference type="ARBA" id="ARBA00022970"/>
    </source>
</evidence>
<protein>
    <submittedName>
        <fullName evidence="7">ABC transporter ATP-binding protein</fullName>
    </submittedName>
</protein>
<dbReference type="SMART" id="SM00382">
    <property type="entry name" value="AAA"/>
    <property type="match status" value="1"/>
</dbReference>
<dbReference type="InterPro" id="IPR017871">
    <property type="entry name" value="ABC_transporter-like_CS"/>
</dbReference>
<comment type="caution">
    <text evidence="7">The sequence shown here is derived from an EMBL/GenBank/DDBJ whole genome shotgun (WGS) entry which is preliminary data.</text>
</comment>
<dbReference type="RefSeq" id="WP_109920293.1">
    <property type="nucleotide sequence ID" value="NZ_QGLF01000002.1"/>
</dbReference>
<dbReference type="GO" id="GO:0005524">
    <property type="term" value="F:ATP binding"/>
    <property type="evidence" value="ECO:0007669"/>
    <property type="project" value="UniProtKB-KW"/>
</dbReference>
<dbReference type="Gene3D" id="3.40.50.300">
    <property type="entry name" value="P-loop containing nucleotide triphosphate hydrolases"/>
    <property type="match status" value="1"/>
</dbReference>
<evidence type="ECO:0000256" key="1">
    <source>
        <dbReference type="ARBA" id="ARBA00005417"/>
    </source>
</evidence>
<keyword evidence="5" id="KW-0029">Amino-acid transport</keyword>
<dbReference type="Proteomes" id="UP000246077">
    <property type="component" value="Unassembled WGS sequence"/>
</dbReference>
<dbReference type="PROSITE" id="PS00211">
    <property type="entry name" value="ABC_TRANSPORTER_1"/>
    <property type="match status" value="1"/>
</dbReference>
<evidence type="ECO:0000256" key="4">
    <source>
        <dbReference type="ARBA" id="ARBA00022840"/>
    </source>
</evidence>
<dbReference type="InterPro" id="IPR027417">
    <property type="entry name" value="P-loop_NTPase"/>
</dbReference>
<accession>A0A317E3G6</accession>
<dbReference type="OrthoDB" id="9775250at2"/>
<dbReference type="GO" id="GO:0016887">
    <property type="term" value="F:ATP hydrolysis activity"/>
    <property type="evidence" value="ECO:0007669"/>
    <property type="project" value="InterPro"/>
</dbReference>
<dbReference type="InterPro" id="IPR003439">
    <property type="entry name" value="ABC_transporter-like_ATP-bd"/>
</dbReference>
<evidence type="ECO:0000313" key="8">
    <source>
        <dbReference type="Proteomes" id="UP000246077"/>
    </source>
</evidence>
<dbReference type="PROSITE" id="PS50893">
    <property type="entry name" value="ABC_TRANSPORTER_2"/>
    <property type="match status" value="1"/>
</dbReference>
<dbReference type="CDD" id="cd03224">
    <property type="entry name" value="ABC_TM1139_LivF_branched"/>
    <property type="match status" value="1"/>
</dbReference>
<evidence type="ECO:0000259" key="6">
    <source>
        <dbReference type="PROSITE" id="PS50893"/>
    </source>
</evidence>
<dbReference type="PANTHER" id="PTHR43820:SF4">
    <property type="entry name" value="HIGH-AFFINITY BRANCHED-CHAIN AMINO ACID TRANSPORT ATP-BINDING PROTEIN LIVF"/>
    <property type="match status" value="1"/>
</dbReference>
<keyword evidence="2" id="KW-0813">Transport</keyword>
<dbReference type="GO" id="GO:0015807">
    <property type="term" value="P:L-amino acid transport"/>
    <property type="evidence" value="ECO:0007669"/>
    <property type="project" value="TreeGrafter"/>
</dbReference>
<evidence type="ECO:0000313" key="7">
    <source>
        <dbReference type="EMBL" id="PWR21648.1"/>
    </source>
</evidence>
<name>A0A317E3G6_9PROT</name>
<organism evidence="7 8">
    <name type="scientific">Zavarzinia compransoris</name>
    <dbReference type="NCBI Taxonomy" id="1264899"/>
    <lineage>
        <taxon>Bacteria</taxon>
        <taxon>Pseudomonadati</taxon>
        <taxon>Pseudomonadota</taxon>
        <taxon>Alphaproteobacteria</taxon>
        <taxon>Rhodospirillales</taxon>
        <taxon>Zavarziniaceae</taxon>
        <taxon>Zavarzinia</taxon>
    </lineage>
</organism>
<dbReference type="AlphaFoldDB" id="A0A317E3G6"/>
<gene>
    <name evidence="7" type="ORF">DKG75_06510</name>
</gene>
<dbReference type="Pfam" id="PF00005">
    <property type="entry name" value="ABC_tran"/>
    <property type="match status" value="1"/>
</dbReference>
<dbReference type="InterPro" id="IPR052156">
    <property type="entry name" value="BCAA_Transport_ATP-bd_LivF"/>
</dbReference>
<keyword evidence="8" id="KW-1185">Reference proteome</keyword>
<keyword evidence="4 7" id="KW-0067">ATP-binding</keyword>
<sequence>MLEIKALTASYDGIHALRGLDLRVGDGDLVALIGPNGAGKTTLMNTISGLIRPDQGEISFDGADIRRVSPHRIARAGLIHVPEGRQILSEMSVAENLDLGILAAGDRRAGPAAAARQRDLVFDLFPILAERRWQIAGSLSGGQQQMLAIGRALMGFPRLLMLDEPSLGLAPMLVSQVFEALGRLNASGLGILVVEQNARRALDLGRYAYVLERGRVVLHGTSEDIARNPTVVESYLGTLAATAS</sequence>
<dbReference type="GO" id="GO:0015658">
    <property type="term" value="F:branched-chain amino acid transmembrane transporter activity"/>
    <property type="evidence" value="ECO:0007669"/>
    <property type="project" value="TreeGrafter"/>
</dbReference>
<proteinExistence type="inferred from homology"/>
<dbReference type="EMBL" id="QGLF01000002">
    <property type="protein sequence ID" value="PWR21648.1"/>
    <property type="molecule type" value="Genomic_DNA"/>
</dbReference>
<keyword evidence="3" id="KW-0547">Nucleotide-binding</keyword>
<reference evidence="8" key="1">
    <citation type="submission" date="2018-05" db="EMBL/GenBank/DDBJ databases">
        <title>Zavarzinia sp. HR-AS.</title>
        <authorList>
            <person name="Lee Y."/>
            <person name="Jeon C.O."/>
        </authorList>
    </citation>
    <scope>NUCLEOTIDE SEQUENCE [LARGE SCALE GENOMIC DNA]</scope>
    <source>
        <strain evidence="8">DSM 1231</strain>
    </source>
</reference>
<evidence type="ECO:0000256" key="2">
    <source>
        <dbReference type="ARBA" id="ARBA00022448"/>
    </source>
</evidence>
<dbReference type="SUPFAM" id="SSF52540">
    <property type="entry name" value="P-loop containing nucleoside triphosphate hydrolases"/>
    <property type="match status" value="1"/>
</dbReference>